<reference evidence="1" key="1">
    <citation type="submission" date="2020-12" db="EMBL/GenBank/DDBJ databases">
        <title>Clostridium thailandense sp. nov., a novel acetogenic bacterium isolated from peat land soil in Thailand.</title>
        <authorList>
            <person name="Chaikitkaew S."/>
            <person name="Birkeland N.K."/>
        </authorList>
    </citation>
    <scope>NUCLEOTIDE SEQUENCE</scope>
    <source>
        <strain evidence="1">DSM 17425</strain>
    </source>
</reference>
<proteinExistence type="predicted"/>
<dbReference type="Proteomes" id="UP000622687">
    <property type="component" value="Unassembled WGS sequence"/>
</dbReference>
<gene>
    <name evidence="1" type="ORF">I6U51_18405</name>
</gene>
<keyword evidence="2" id="KW-1185">Reference proteome</keyword>
<sequence length="145" mass="17545">MLVGIEKYIKTLEEERKLKFLKWAYKNSVVKWDRDNREWYKIIPNMKNIEGAIEPIVADHRNIFQKEDGTKIWVIQPYYNKEQALTTDLIEWSSKRGLDVKFDVENSWHFEGTILIQFEIKDINIAKNYIMNNRALRNPRSYYIE</sequence>
<dbReference type="AlphaFoldDB" id="A0A934I0L5"/>
<dbReference type="EMBL" id="JAEEGB010000029">
    <property type="protein sequence ID" value="MBI6874644.1"/>
    <property type="molecule type" value="Genomic_DNA"/>
</dbReference>
<accession>A0A934I0L5</accession>
<protein>
    <submittedName>
        <fullName evidence="1">Uncharacterized protein</fullName>
    </submittedName>
</protein>
<organism evidence="1 2">
    <name type="scientific">Clostridium aciditolerans</name>
    <dbReference type="NCBI Taxonomy" id="339861"/>
    <lineage>
        <taxon>Bacteria</taxon>
        <taxon>Bacillati</taxon>
        <taxon>Bacillota</taxon>
        <taxon>Clostridia</taxon>
        <taxon>Eubacteriales</taxon>
        <taxon>Clostridiaceae</taxon>
        <taxon>Clostridium</taxon>
    </lineage>
</organism>
<evidence type="ECO:0000313" key="1">
    <source>
        <dbReference type="EMBL" id="MBI6874644.1"/>
    </source>
</evidence>
<dbReference type="RefSeq" id="WP_211144029.1">
    <property type="nucleotide sequence ID" value="NZ_JAEEGB010000029.1"/>
</dbReference>
<evidence type="ECO:0000313" key="2">
    <source>
        <dbReference type="Proteomes" id="UP000622687"/>
    </source>
</evidence>
<comment type="caution">
    <text evidence="1">The sequence shown here is derived from an EMBL/GenBank/DDBJ whole genome shotgun (WGS) entry which is preliminary data.</text>
</comment>
<name>A0A934I0L5_9CLOT</name>